<dbReference type="AlphaFoldDB" id="A0A5N6QEQ9"/>
<sequence>MTRVPTSSGSIDALRLLLVSDFSVIQAGSPLPEAGFCSSGRVSGIVEPFSAALVGVSNEPICRARVSIIVADSPLSSHSRSHGLTDEALQSKNFSLSFLW</sequence>
<keyword evidence="2" id="KW-1185">Reference proteome</keyword>
<accession>A0A5N6QEQ9</accession>
<gene>
    <name evidence="1" type="ORF">FH972_002223</name>
</gene>
<dbReference type="Proteomes" id="UP000327013">
    <property type="component" value="Chromosome 1"/>
</dbReference>
<dbReference type="EMBL" id="CM017321">
    <property type="protein sequence ID" value="KAE7997605.1"/>
    <property type="molecule type" value="Genomic_DNA"/>
</dbReference>
<evidence type="ECO:0000313" key="1">
    <source>
        <dbReference type="EMBL" id="KAE7997605.1"/>
    </source>
</evidence>
<protein>
    <submittedName>
        <fullName evidence="1">Uncharacterized protein</fullName>
    </submittedName>
</protein>
<proteinExistence type="predicted"/>
<organism evidence="1 2">
    <name type="scientific">Carpinus fangiana</name>
    <dbReference type="NCBI Taxonomy" id="176857"/>
    <lineage>
        <taxon>Eukaryota</taxon>
        <taxon>Viridiplantae</taxon>
        <taxon>Streptophyta</taxon>
        <taxon>Embryophyta</taxon>
        <taxon>Tracheophyta</taxon>
        <taxon>Spermatophyta</taxon>
        <taxon>Magnoliopsida</taxon>
        <taxon>eudicotyledons</taxon>
        <taxon>Gunneridae</taxon>
        <taxon>Pentapetalae</taxon>
        <taxon>rosids</taxon>
        <taxon>fabids</taxon>
        <taxon>Fagales</taxon>
        <taxon>Betulaceae</taxon>
        <taxon>Carpinus</taxon>
    </lineage>
</organism>
<reference evidence="1 2" key="1">
    <citation type="submission" date="2019-06" db="EMBL/GenBank/DDBJ databases">
        <title>A chromosomal-level reference genome of Carpinus fangiana (Coryloideae, Betulaceae).</title>
        <authorList>
            <person name="Yang X."/>
            <person name="Wang Z."/>
            <person name="Zhang L."/>
            <person name="Hao G."/>
            <person name="Liu J."/>
            <person name="Yang Y."/>
        </authorList>
    </citation>
    <scope>NUCLEOTIDE SEQUENCE [LARGE SCALE GENOMIC DNA]</scope>
    <source>
        <strain evidence="1">Cfa_2016G</strain>
        <tissue evidence="1">Leaf</tissue>
    </source>
</reference>
<name>A0A5N6QEQ9_9ROSI</name>
<evidence type="ECO:0000313" key="2">
    <source>
        <dbReference type="Proteomes" id="UP000327013"/>
    </source>
</evidence>